<dbReference type="Gene3D" id="3.40.50.300">
    <property type="entry name" value="P-loop containing nucleotide triphosphate hydrolases"/>
    <property type="match status" value="1"/>
</dbReference>
<dbReference type="Pfam" id="PF03237">
    <property type="entry name" value="Terminase_6N"/>
    <property type="match status" value="1"/>
</dbReference>
<gene>
    <name evidence="2" type="ORF">LCGC14_0414110</name>
</gene>
<protein>
    <recommendedName>
        <fullName evidence="3">Terminase large subunit gp17-like C-terminal domain-containing protein</fullName>
    </recommendedName>
</protein>
<evidence type="ECO:0000256" key="1">
    <source>
        <dbReference type="SAM" id="MobiDB-lite"/>
    </source>
</evidence>
<sequence>MTTLVDTEYRPHEYQRDIHEAMMNYRFCVLVCHRRFGKTLCATNSLVDAAIRFEGGDGRFAYCAPLLKQAKKISWVYLKSACLRIEGTKVMEGELEIHLPNGSTIALYGADNPEGMRGLYFDGLVIDEPADMKPYVWDEIIRPALADRQGWAIFIGTPRGINKFYEIYIAAVKSPNWYARIYRIDETDLPWLPDEEIELMKETMSDSAIRQELYCDFNASTDNTLLTISEVVKSMERKILSLDEIKGYPKILSCDPAREGSDKTTIYKRQGPWLERAGKYSKENTSDIVGRLIKIMDEWMPDAVFIDRGEGAGIIDRLRDLRYKVFEVNFGSKANDEYYMNRRAEMWDGMATWVKEIGVLPDLPELKVDLCAPTYNHNNPLNKFALEKKEDIKSRIGKSPDDGDAVALTFAQPVRPKQENHPEVLLRRGAGKRRKKEYVVPWQR</sequence>
<feature type="compositionally biased region" description="Basic and acidic residues" evidence="1">
    <location>
        <begin position="417"/>
        <end position="426"/>
    </location>
</feature>
<dbReference type="AlphaFoldDB" id="A0A0F9ST04"/>
<dbReference type="InterPro" id="IPR027417">
    <property type="entry name" value="P-loop_NTPase"/>
</dbReference>
<accession>A0A0F9ST04</accession>
<reference evidence="2" key="1">
    <citation type="journal article" date="2015" name="Nature">
        <title>Complex archaea that bridge the gap between prokaryotes and eukaryotes.</title>
        <authorList>
            <person name="Spang A."/>
            <person name="Saw J.H."/>
            <person name="Jorgensen S.L."/>
            <person name="Zaremba-Niedzwiedzka K."/>
            <person name="Martijn J."/>
            <person name="Lind A.E."/>
            <person name="van Eijk R."/>
            <person name="Schleper C."/>
            <person name="Guy L."/>
            <person name="Ettema T.J."/>
        </authorList>
    </citation>
    <scope>NUCLEOTIDE SEQUENCE</scope>
</reference>
<evidence type="ECO:0008006" key="3">
    <source>
        <dbReference type="Google" id="ProtNLM"/>
    </source>
</evidence>
<organism evidence="2">
    <name type="scientific">marine sediment metagenome</name>
    <dbReference type="NCBI Taxonomy" id="412755"/>
    <lineage>
        <taxon>unclassified sequences</taxon>
        <taxon>metagenomes</taxon>
        <taxon>ecological metagenomes</taxon>
    </lineage>
</organism>
<feature type="region of interest" description="Disordered" evidence="1">
    <location>
        <begin position="417"/>
        <end position="444"/>
    </location>
</feature>
<dbReference type="EMBL" id="LAZR01000369">
    <property type="protein sequence ID" value="KKN72125.1"/>
    <property type="molecule type" value="Genomic_DNA"/>
</dbReference>
<dbReference type="Gene3D" id="3.30.420.240">
    <property type="match status" value="1"/>
</dbReference>
<comment type="caution">
    <text evidence="2">The sequence shown here is derived from an EMBL/GenBank/DDBJ whole genome shotgun (WGS) entry which is preliminary data.</text>
</comment>
<name>A0A0F9ST04_9ZZZZ</name>
<proteinExistence type="predicted"/>
<evidence type="ECO:0000313" key="2">
    <source>
        <dbReference type="EMBL" id="KKN72125.1"/>
    </source>
</evidence>